<sequence length="104" mass="11684">MEKNHYDTLETMHGTFQTTLTKKHLARKPWEPENPKHIKSSIPGTVVKVCVAEGQAVKVGDLLIVFKAMKMNNNIKATFAGKVKKIDVKEGDNIPNHALMIEME</sequence>
<dbReference type="InterPro" id="IPR000089">
    <property type="entry name" value="Biotin_lipoyl"/>
</dbReference>
<dbReference type="InterPro" id="IPR050709">
    <property type="entry name" value="Biotin_Carboxyl_Carrier/Decarb"/>
</dbReference>
<dbReference type="EMBL" id="JACOOK010000005">
    <property type="protein sequence ID" value="MBC5617232.1"/>
    <property type="molecule type" value="Genomic_DNA"/>
</dbReference>
<name>A0ABR7CNV2_9BACT</name>
<dbReference type="Pfam" id="PF00364">
    <property type="entry name" value="Biotin_lipoyl"/>
    <property type="match status" value="1"/>
</dbReference>
<dbReference type="PANTHER" id="PTHR45266">
    <property type="entry name" value="OXALOACETATE DECARBOXYLASE ALPHA CHAIN"/>
    <property type="match status" value="1"/>
</dbReference>
<proteinExistence type="predicted"/>
<accession>A0ABR7CNV2</accession>
<dbReference type="RefSeq" id="WP_055206287.1">
    <property type="nucleotide sequence ID" value="NZ_JACOOK010000005.1"/>
</dbReference>
<organism evidence="4 5">
    <name type="scientific">Alistipes hominis</name>
    <dbReference type="NCBI Taxonomy" id="2763015"/>
    <lineage>
        <taxon>Bacteria</taxon>
        <taxon>Pseudomonadati</taxon>
        <taxon>Bacteroidota</taxon>
        <taxon>Bacteroidia</taxon>
        <taxon>Bacteroidales</taxon>
        <taxon>Rikenellaceae</taxon>
        <taxon>Alistipes</taxon>
    </lineage>
</organism>
<feature type="domain" description="Lipoyl-binding" evidence="3">
    <location>
        <begin position="29"/>
        <end position="104"/>
    </location>
</feature>
<feature type="region of interest" description="Disordered" evidence="2">
    <location>
        <begin position="18"/>
        <end position="38"/>
    </location>
</feature>
<evidence type="ECO:0000313" key="4">
    <source>
        <dbReference type="EMBL" id="MBC5617232.1"/>
    </source>
</evidence>
<comment type="caution">
    <text evidence="4">The sequence shown here is derived from an EMBL/GenBank/DDBJ whole genome shotgun (WGS) entry which is preliminary data.</text>
</comment>
<evidence type="ECO:0000259" key="3">
    <source>
        <dbReference type="PROSITE" id="PS50968"/>
    </source>
</evidence>
<reference evidence="4 5" key="1">
    <citation type="submission" date="2020-08" db="EMBL/GenBank/DDBJ databases">
        <title>Genome public.</title>
        <authorList>
            <person name="Liu C."/>
            <person name="Sun Q."/>
        </authorList>
    </citation>
    <scope>NUCLEOTIDE SEQUENCE [LARGE SCALE GENOMIC DNA]</scope>
    <source>
        <strain evidence="4 5">New-7</strain>
    </source>
</reference>
<dbReference type="SUPFAM" id="SSF51230">
    <property type="entry name" value="Single hybrid motif"/>
    <property type="match status" value="1"/>
</dbReference>
<dbReference type="Proteomes" id="UP000636891">
    <property type="component" value="Unassembled WGS sequence"/>
</dbReference>
<dbReference type="PANTHER" id="PTHR45266:SF3">
    <property type="entry name" value="OXALOACETATE DECARBOXYLASE ALPHA CHAIN"/>
    <property type="match status" value="1"/>
</dbReference>
<protein>
    <submittedName>
        <fullName evidence="4">Biotin/lipoyl-binding protein</fullName>
    </submittedName>
</protein>
<dbReference type="CDD" id="cd06850">
    <property type="entry name" value="biotinyl_domain"/>
    <property type="match status" value="1"/>
</dbReference>
<dbReference type="PROSITE" id="PS50968">
    <property type="entry name" value="BIOTINYL_LIPOYL"/>
    <property type="match status" value="1"/>
</dbReference>
<dbReference type="Gene3D" id="2.40.50.100">
    <property type="match status" value="1"/>
</dbReference>
<dbReference type="InterPro" id="IPR011053">
    <property type="entry name" value="Single_hybrid_motif"/>
</dbReference>
<keyword evidence="1" id="KW-0092">Biotin</keyword>
<keyword evidence="5" id="KW-1185">Reference proteome</keyword>
<gene>
    <name evidence="4" type="ORF">H8S08_09430</name>
</gene>
<evidence type="ECO:0000313" key="5">
    <source>
        <dbReference type="Proteomes" id="UP000636891"/>
    </source>
</evidence>
<evidence type="ECO:0000256" key="2">
    <source>
        <dbReference type="SAM" id="MobiDB-lite"/>
    </source>
</evidence>
<evidence type="ECO:0000256" key="1">
    <source>
        <dbReference type="ARBA" id="ARBA00023267"/>
    </source>
</evidence>